<evidence type="ECO:0000313" key="2">
    <source>
        <dbReference type="Proteomes" id="UP001596066"/>
    </source>
</evidence>
<name>A0ABW0VM48_9ACTN</name>
<dbReference type="Gene3D" id="1.20.1290.10">
    <property type="entry name" value="AhpD-like"/>
    <property type="match status" value="1"/>
</dbReference>
<dbReference type="RefSeq" id="WP_346148608.1">
    <property type="nucleotide sequence ID" value="NZ_BAAAUA010000051.1"/>
</dbReference>
<dbReference type="Proteomes" id="UP001596066">
    <property type="component" value="Unassembled WGS sequence"/>
</dbReference>
<evidence type="ECO:0000313" key="1">
    <source>
        <dbReference type="EMBL" id="MFC5645641.1"/>
    </source>
</evidence>
<proteinExistence type="predicted"/>
<sequence length="356" mass="37774">MRTRLVRSTLRGLSLVQVRHVKPVAYDRARGGVAQVYRELERDFGVLAPPIALHSPSPDVLAAGWLMLRETLLVRGAASRAIKEAVASAVSAGNECPFCVRMHSTMLGSLVHGKDATAIAEGRLDDIADPRIRAVAEWTARGSVRDTAGDNPPPVPAEQLPELIGVAVDLHYLNRMVNVFLGGVPLPPGAPEGSLKPVLKVLMWLLHSASRTDLAVGTSLALLPPAPLAEDLGWARGNPGIAAAYARSAAAIEEAGRRSVPEGVRELVHSTLDHWDGRPPGLGRGWVDDAVGKLAPEERPAGRLALLTALASYQVDEGVIAGFRAVSPEDSALVDLTAWASLTAARRIGGWLRNAD</sequence>
<protein>
    <submittedName>
        <fullName evidence="1">Carboxymuconolactone decarboxylase family protein</fullName>
    </submittedName>
</protein>
<reference evidence="2" key="1">
    <citation type="journal article" date="2019" name="Int. J. Syst. Evol. Microbiol.">
        <title>The Global Catalogue of Microorganisms (GCM) 10K type strain sequencing project: providing services to taxonomists for standard genome sequencing and annotation.</title>
        <authorList>
            <consortium name="The Broad Institute Genomics Platform"/>
            <consortium name="The Broad Institute Genome Sequencing Center for Infectious Disease"/>
            <person name="Wu L."/>
            <person name="Ma J."/>
        </authorList>
    </citation>
    <scope>NUCLEOTIDE SEQUENCE [LARGE SCALE GENOMIC DNA]</scope>
    <source>
        <strain evidence="2">CGMCC 4.1622</strain>
    </source>
</reference>
<gene>
    <name evidence="1" type="ORF">ACFPZF_30385</name>
</gene>
<accession>A0ABW0VM48</accession>
<keyword evidence="2" id="KW-1185">Reference proteome</keyword>
<dbReference type="SUPFAM" id="SSF69118">
    <property type="entry name" value="AhpD-like"/>
    <property type="match status" value="1"/>
</dbReference>
<organism evidence="1 2">
    <name type="scientific">Kitasatospora cinereorecta</name>
    <dbReference type="NCBI Taxonomy" id="285560"/>
    <lineage>
        <taxon>Bacteria</taxon>
        <taxon>Bacillati</taxon>
        <taxon>Actinomycetota</taxon>
        <taxon>Actinomycetes</taxon>
        <taxon>Kitasatosporales</taxon>
        <taxon>Streptomycetaceae</taxon>
        <taxon>Kitasatospora</taxon>
    </lineage>
</organism>
<dbReference type="EMBL" id="JBHSOC010000076">
    <property type="protein sequence ID" value="MFC5645641.1"/>
    <property type="molecule type" value="Genomic_DNA"/>
</dbReference>
<comment type="caution">
    <text evidence="1">The sequence shown here is derived from an EMBL/GenBank/DDBJ whole genome shotgun (WGS) entry which is preliminary data.</text>
</comment>
<dbReference type="InterPro" id="IPR029032">
    <property type="entry name" value="AhpD-like"/>
</dbReference>